<dbReference type="GO" id="GO:0003676">
    <property type="term" value="F:nucleic acid binding"/>
    <property type="evidence" value="ECO:0007669"/>
    <property type="project" value="InterPro"/>
</dbReference>
<dbReference type="RefSeq" id="WP_154319510.1">
    <property type="nucleotide sequence ID" value="NZ_CAJGAA010000011.1"/>
</dbReference>
<protein>
    <submittedName>
        <fullName evidence="3">Heteromeric transposase endonuclease subunit TnsA</fullName>
    </submittedName>
</protein>
<dbReference type="InterPro" id="IPR036388">
    <property type="entry name" value="WH-like_DNA-bd_sf"/>
</dbReference>
<dbReference type="Gene3D" id="1.10.10.10">
    <property type="entry name" value="Winged helix-like DNA-binding domain superfamily/Winged helix DNA-binding domain"/>
    <property type="match status" value="1"/>
</dbReference>
<dbReference type="AlphaFoldDB" id="A0A6I2MH85"/>
<comment type="caution">
    <text evidence="3">The sequence shown here is derived from an EMBL/GenBank/DDBJ whole genome shotgun (WGS) entry which is preliminary data.</text>
</comment>
<organism evidence="3 4">
    <name type="scientific">Metabacillus idriensis</name>
    <dbReference type="NCBI Taxonomy" id="324768"/>
    <lineage>
        <taxon>Bacteria</taxon>
        <taxon>Bacillati</taxon>
        <taxon>Bacillota</taxon>
        <taxon>Bacilli</taxon>
        <taxon>Bacillales</taxon>
        <taxon>Bacillaceae</taxon>
        <taxon>Metabacillus</taxon>
    </lineage>
</organism>
<dbReference type="Gene3D" id="3.40.1350.10">
    <property type="match status" value="1"/>
</dbReference>
<keyword evidence="3" id="KW-0255">Endonuclease</keyword>
<dbReference type="InterPro" id="IPR014832">
    <property type="entry name" value="TnsA_C"/>
</dbReference>
<evidence type="ECO:0000259" key="1">
    <source>
        <dbReference type="Pfam" id="PF08721"/>
    </source>
</evidence>
<evidence type="ECO:0000313" key="4">
    <source>
        <dbReference type="Proteomes" id="UP000441585"/>
    </source>
</evidence>
<dbReference type="CDD" id="cd22362">
    <property type="entry name" value="TnsA_endonuclease-like"/>
    <property type="match status" value="1"/>
</dbReference>
<evidence type="ECO:0000259" key="2">
    <source>
        <dbReference type="Pfam" id="PF08722"/>
    </source>
</evidence>
<dbReference type="InterPro" id="IPR011335">
    <property type="entry name" value="Restrct_endonuc-II-like"/>
</dbReference>
<dbReference type="Proteomes" id="UP000441585">
    <property type="component" value="Unassembled WGS sequence"/>
</dbReference>
<dbReference type="GO" id="GO:0004519">
    <property type="term" value="F:endonuclease activity"/>
    <property type="evidence" value="ECO:0007669"/>
    <property type="project" value="UniProtKB-KW"/>
</dbReference>
<dbReference type="Pfam" id="PF08721">
    <property type="entry name" value="Tn7_Tnp_TnsA_C"/>
    <property type="match status" value="1"/>
</dbReference>
<feature type="domain" description="TnsA endonuclease C-terminal" evidence="1">
    <location>
        <begin position="172"/>
        <end position="246"/>
    </location>
</feature>
<accession>A0A6I2MH85</accession>
<dbReference type="SUPFAM" id="SSF52980">
    <property type="entry name" value="Restriction endonuclease-like"/>
    <property type="match status" value="1"/>
</dbReference>
<gene>
    <name evidence="3" type="ORF">GJU41_21320</name>
</gene>
<keyword evidence="3" id="KW-0378">Hydrolase</keyword>
<evidence type="ECO:0000313" key="3">
    <source>
        <dbReference type="EMBL" id="MRX56492.1"/>
    </source>
</evidence>
<dbReference type="EMBL" id="WKKF01000013">
    <property type="protein sequence ID" value="MRX56492.1"/>
    <property type="molecule type" value="Genomic_DNA"/>
</dbReference>
<dbReference type="Pfam" id="PF08722">
    <property type="entry name" value="Tn7_TnsA-like_N"/>
    <property type="match status" value="1"/>
</dbReference>
<name>A0A6I2MH85_9BACI</name>
<proteinExistence type="predicted"/>
<keyword evidence="3" id="KW-0540">Nuclease</keyword>
<dbReference type="InterPro" id="IPR014833">
    <property type="entry name" value="TnsA_N"/>
</dbReference>
<feature type="domain" description="TnsA endonuclease N-terminal" evidence="2">
    <location>
        <begin position="74"/>
        <end position="168"/>
    </location>
</feature>
<reference evidence="3 4" key="1">
    <citation type="submission" date="2019-11" db="EMBL/GenBank/DDBJ databases">
        <title>Bacillus idriensis genome.</title>
        <authorList>
            <person name="Konopka E.N."/>
            <person name="Newman J.D."/>
        </authorList>
    </citation>
    <scope>NUCLEOTIDE SEQUENCE [LARGE SCALE GENOMIC DNA]</scope>
    <source>
        <strain evidence="3 4">DSM 19097</strain>
    </source>
</reference>
<sequence length="272" mass="32586">MGKRNYSWTEEKIQRYLKEGRGQGELSNYKPWITVQDFSSKGRAHRIKGWTTNRMHQFFSDHERNCFYLLDWAEDVIDIREQFPLDREITTQIAEEFRINHSHDNITKVPYVMTTDFLVTVRKGNKIIDVARTVKPSKELEKESVICKFEIEREYWRQQNIDWKIVTEKEMDNKIVNNIKWVHSSFFPYEGINDREIYLLSEYLKKHNAPIINLLVQFDEIYNLDKGNSLSILKYLISKKIIQIDLKEKFELTSISSQLVFNNDDKSRRFAT</sequence>
<dbReference type="InterPro" id="IPR011856">
    <property type="entry name" value="tRNA_endonuc-like_dom_sf"/>
</dbReference>
<keyword evidence="4" id="KW-1185">Reference proteome</keyword>